<keyword evidence="1" id="KW-0378">Hydrolase</keyword>
<dbReference type="AlphaFoldDB" id="A0A9W7XQU0"/>
<dbReference type="Pfam" id="PF08450">
    <property type="entry name" value="SGL"/>
    <property type="match status" value="1"/>
</dbReference>
<evidence type="ECO:0000256" key="1">
    <source>
        <dbReference type="ARBA" id="ARBA00022801"/>
    </source>
</evidence>
<proteinExistence type="predicted"/>
<feature type="transmembrane region" description="Helical" evidence="3">
    <location>
        <begin position="103"/>
        <end position="122"/>
    </location>
</feature>
<feature type="compositionally biased region" description="Polar residues" evidence="2">
    <location>
        <begin position="626"/>
        <end position="641"/>
    </location>
</feature>
<keyword evidence="3" id="KW-0812">Transmembrane</keyword>
<feature type="transmembrane region" description="Helical" evidence="3">
    <location>
        <begin position="64"/>
        <end position="83"/>
    </location>
</feature>
<dbReference type="InterPro" id="IPR006750">
    <property type="entry name" value="YdcZ"/>
</dbReference>
<feature type="compositionally biased region" description="Polar residues" evidence="2">
    <location>
        <begin position="545"/>
        <end position="562"/>
    </location>
</feature>
<keyword evidence="6" id="KW-1185">Reference proteome</keyword>
<dbReference type="GO" id="GO:0016787">
    <property type="term" value="F:hydrolase activity"/>
    <property type="evidence" value="ECO:0007669"/>
    <property type="project" value="UniProtKB-KW"/>
</dbReference>
<gene>
    <name evidence="5" type="ORF">LPJ64_001054</name>
</gene>
<evidence type="ECO:0000256" key="3">
    <source>
        <dbReference type="SAM" id="Phobius"/>
    </source>
</evidence>
<dbReference type="EMBL" id="JANBOH010000025">
    <property type="protein sequence ID" value="KAJ1647596.1"/>
    <property type="molecule type" value="Genomic_DNA"/>
</dbReference>
<dbReference type="Gene3D" id="2.120.10.30">
    <property type="entry name" value="TolB, C-terminal domain"/>
    <property type="match status" value="1"/>
</dbReference>
<dbReference type="PANTHER" id="PTHR47572:SF4">
    <property type="entry name" value="LACTONASE DRP35"/>
    <property type="match status" value="1"/>
</dbReference>
<dbReference type="PANTHER" id="PTHR47572">
    <property type="entry name" value="LIPOPROTEIN-RELATED"/>
    <property type="match status" value="1"/>
</dbReference>
<evidence type="ECO:0000256" key="2">
    <source>
        <dbReference type="SAM" id="MobiDB-lite"/>
    </source>
</evidence>
<keyword evidence="3" id="KW-0472">Membrane</keyword>
<reference evidence="5" key="1">
    <citation type="submission" date="2022-07" db="EMBL/GenBank/DDBJ databases">
        <title>Phylogenomic reconstructions and comparative analyses of Kickxellomycotina fungi.</title>
        <authorList>
            <person name="Reynolds N.K."/>
            <person name="Stajich J.E."/>
            <person name="Barry K."/>
            <person name="Grigoriev I.V."/>
            <person name="Crous P."/>
            <person name="Smith M.E."/>
        </authorList>
    </citation>
    <scope>NUCLEOTIDE SEQUENCE</scope>
    <source>
        <strain evidence="5">NBRC 105413</strain>
    </source>
</reference>
<dbReference type="InterPro" id="IPR051262">
    <property type="entry name" value="SMP-30/CGR1_Lactonase"/>
</dbReference>
<feature type="domain" description="SMP-30/Gluconolactonase/LRE-like region" evidence="4">
    <location>
        <begin position="254"/>
        <end position="452"/>
    </location>
</feature>
<organism evidence="5 6">
    <name type="scientific">Coemansia asiatica</name>
    <dbReference type="NCBI Taxonomy" id="1052880"/>
    <lineage>
        <taxon>Eukaryota</taxon>
        <taxon>Fungi</taxon>
        <taxon>Fungi incertae sedis</taxon>
        <taxon>Zoopagomycota</taxon>
        <taxon>Kickxellomycotina</taxon>
        <taxon>Kickxellomycetes</taxon>
        <taxon>Kickxellales</taxon>
        <taxon>Kickxellaceae</taxon>
        <taxon>Coemansia</taxon>
    </lineage>
</organism>
<dbReference type="Proteomes" id="UP001145021">
    <property type="component" value="Unassembled WGS sequence"/>
</dbReference>
<evidence type="ECO:0000313" key="6">
    <source>
        <dbReference type="Proteomes" id="UP001145021"/>
    </source>
</evidence>
<feature type="transmembrane region" description="Helical" evidence="3">
    <location>
        <begin position="32"/>
        <end position="52"/>
    </location>
</feature>
<protein>
    <recommendedName>
        <fullName evidence="4">SMP-30/Gluconolactonase/LRE-like region domain-containing protein</fullName>
    </recommendedName>
</protein>
<evidence type="ECO:0000259" key="4">
    <source>
        <dbReference type="Pfam" id="PF08450"/>
    </source>
</evidence>
<keyword evidence="3" id="KW-1133">Transmembrane helix</keyword>
<name>A0A9W7XQU0_9FUNG</name>
<feature type="region of interest" description="Disordered" evidence="2">
    <location>
        <begin position="611"/>
        <end position="641"/>
    </location>
</feature>
<feature type="transmembrane region" description="Helical" evidence="3">
    <location>
        <begin position="163"/>
        <end position="180"/>
    </location>
</feature>
<dbReference type="SUPFAM" id="SSF63829">
    <property type="entry name" value="Calcium-dependent phosphotriesterase"/>
    <property type="match status" value="1"/>
</dbReference>
<accession>A0A9W7XQU0</accession>
<dbReference type="InterPro" id="IPR013658">
    <property type="entry name" value="SGL"/>
</dbReference>
<comment type="caution">
    <text evidence="5">The sequence shown here is derived from an EMBL/GenBank/DDBJ whole genome shotgun (WGS) entry which is preliminary data.</text>
</comment>
<feature type="region of interest" description="Disordered" evidence="2">
    <location>
        <begin position="685"/>
        <end position="720"/>
    </location>
</feature>
<feature type="transmembrane region" description="Helical" evidence="3">
    <location>
        <begin position="128"/>
        <end position="151"/>
    </location>
</feature>
<evidence type="ECO:0000313" key="5">
    <source>
        <dbReference type="EMBL" id="KAJ1647596.1"/>
    </source>
</evidence>
<dbReference type="Pfam" id="PF04657">
    <property type="entry name" value="DMT_YdcZ"/>
    <property type="match status" value="1"/>
</dbReference>
<sequence>MSLKTRVVERIKGSLLIEKPRIYADIVFDRKLLLDVIMLMIGGTATALQGIVNGALSRRTAPGFPPWLSFAVGSALLFIFLMIDTRGGKTISWKSAFKTSPWWSWVGGLPGAAFVVIITLMMPIHGAAFVYSIYICAKMITSLIIDSFGLFGAKQRPATIPRLIGFLIMTAGVLMVDLANPENSSFGSTIEGTGVDSAGDVYAVDFDNDIASAGRLTGEQALLFKSDNSRSLVSSMRFFISNEGKEEAFITDATVHRVIRLYDRDDATGTFASSAAFCKDDSMLEPNDIAIAPTSGRIFLSGMKWSTGSVSGDGDLWTCDSSGGAKLLGTFYRTNGIEVSPDEKTLYLSESINKGDEPVSNVVLAFDLDAESGTVSNKRVFVDFAQLDNSANIDVDGMRTDTEGNLYITRNGLGQVAVFSPSGELTMYISSPSIQDVANLEFGGEGGKDLYMVGKCKSDDNKGCVDVYSGSAMGNAFSKLQTGRSKREWAEAAKAHRQAAEAFRGITAFDFDPVSVLSLTTLANKHVRWAEYCELEQERRGAIRSSPTIASDNSTQSVSPNSLPDAAQNKESEKAAPSSSSVLSGQKENEEREFENFWRYMQNWLSDPAAFTRPMLPQGQRGAFAPSSTDGSHSALRSSSPPRGIMESFYLVGPNPDQGASVYASASSAVTSKAVTPLQVLSEVDEVEEEQKADMERATAAAEDAINQMPRSQAVRKAEEKDGYDFDALREENRNLRALVSHLNEKIRTLESAAQENNMLKSSILNFREEFHRHASAVTMPRLYDQSSVFRRGQTSSASGTPTASEALVKQLQSQLEAVSLDNAKQAQVTKYRERWEKLKESAKRKRQLQEQLQHKQEE</sequence>
<feature type="region of interest" description="Disordered" evidence="2">
    <location>
        <begin position="541"/>
        <end position="588"/>
    </location>
</feature>
<dbReference type="InterPro" id="IPR011042">
    <property type="entry name" value="6-blade_b-propeller_TolB-like"/>
</dbReference>